<evidence type="ECO:0000313" key="2">
    <source>
        <dbReference type="Proteomes" id="UP001062846"/>
    </source>
</evidence>
<keyword evidence="2" id="KW-1185">Reference proteome</keyword>
<evidence type="ECO:0000313" key="1">
    <source>
        <dbReference type="EMBL" id="KAI8527565.1"/>
    </source>
</evidence>
<accession>A0ACC0LG38</accession>
<dbReference type="EMBL" id="CM046399">
    <property type="protein sequence ID" value="KAI8527565.1"/>
    <property type="molecule type" value="Genomic_DNA"/>
</dbReference>
<reference evidence="1" key="1">
    <citation type="submission" date="2022-02" db="EMBL/GenBank/DDBJ databases">
        <title>Plant Genome Project.</title>
        <authorList>
            <person name="Zhang R.-G."/>
        </authorList>
    </citation>
    <scope>NUCLEOTIDE SEQUENCE</scope>
    <source>
        <strain evidence="1">AT1</strain>
    </source>
</reference>
<protein>
    <submittedName>
        <fullName evidence="1">Uncharacterized protein</fullName>
    </submittedName>
</protein>
<organism evidence="1 2">
    <name type="scientific">Rhododendron molle</name>
    <name type="common">Chinese azalea</name>
    <name type="synonym">Azalea mollis</name>
    <dbReference type="NCBI Taxonomy" id="49168"/>
    <lineage>
        <taxon>Eukaryota</taxon>
        <taxon>Viridiplantae</taxon>
        <taxon>Streptophyta</taxon>
        <taxon>Embryophyta</taxon>
        <taxon>Tracheophyta</taxon>
        <taxon>Spermatophyta</taxon>
        <taxon>Magnoliopsida</taxon>
        <taxon>eudicotyledons</taxon>
        <taxon>Gunneridae</taxon>
        <taxon>Pentapetalae</taxon>
        <taxon>asterids</taxon>
        <taxon>Ericales</taxon>
        <taxon>Ericaceae</taxon>
        <taxon>Ericoideae</taxon>
        <taxon>Rhodoreae</taxon>
        <taxon>Rhododendron</taxon>
    </lineage>
</organism>
<dbReference type="Proteomes" id="UP001062846">
    <property type="component" value="Chromosome 12"/>
</dbReference>
<sequence length="131" mass="14303">MVHPISKANMSGSNLAAFNPDSQYLMLTALVGARKQLDSKCSCMKLDAQNNSANIHVDWTSVTWRANQICPEQTNACRCIDGKGNIVVRHDFVRSRVLEDCSSGGLPDGAVDSDQKQSRRLGNVIISPVEK</sequence>
<gene>
    <name evidence="1" type="ORF">RHMOL_Rhmol12G0084800</name>
</gene>
<comment type="caution">
    <text evidence="1">The sequence shown here is derived from an EMBL/GenBank/DDBJ whole genome shotgun (WGS) entry which is preliminary data.</text>
</comment>
<name>A0ACC0LG38_RHOML</name>
<proteinExistence type="predicted"/>